<dbReference type="InterPro" id="IPR052893">
    <property type="entry name" value="TCS_response_regulator"/>
</dbReference>
<dbReference type="Proteomes" id="UP000186230">
    <property type="component" value="Chromosome"/>
</dbReference>
<dbReference type="EMBL" id="CP016359">
    <property type="protein sequence ID" value="APU66791.1"/>
    <property type="molecule type" value="Genomic_DNA"/>
</dbReference>
<organism evidence="1 2">
    <name type="scientific">Christiangramia flava JLT2011</name>
    <dbReference type="NCBI Taxonomy" id="1229726"/>
    <lineage>
        <taxon>Bacteria</taxon>
        <taxon>Pseudomonadati</taxon>
        <taxon>Bacteroidota</taxon>
        <taxon>Flavobacteriia</taxon>
        <taxon>Flavobacteriales</taxon>
        <taxon>Flavobacteriaceae</taxon>
        <taxon>Christiangramia</taxon>
    </lineage>
</organism>
<evidence type="ECO:0000313" key="2">
    <source>
        <dbReference type="Proteomes" id="UP000186230"/>
    </source>
</evidence>
<evidence type="ECO:0000313" key="1">
    <source>
        <dbReference type="EMBL" id="APU66791.1"/>
    </source>
</evidence>
<gene>
    <name evidence="1" type="ORF">GRFL_0067</name>
</gene>
<dbReference type="RefSeq" id="WP_083642474.1">
    <property type="nucleotide sequence ID" value="NZ_AMRU01000010.1"/>
</dbReference>
<dbReference type="PROSITE" id="PS50110">
    <property type="entry name" value="RESPONSE_REGULATORY"/>
    <property type="match status" value="1"/>
</dbReference>
<dbReference type="PANTHER" id="PTHR44520">
    <property type="entry name" value="RESPONSE REGULATOR RCP1-RELATED"/>
    <property type="match status" value="1"/>
</dbReference>
<sequence>MLRTIIIDDDEIITFLQRNIVKKCELDPDPYSFSNAEVALDFLRERTSSEEFLIMLDINMPQMTGWEFLERLKSVPNNQNCFVVMVTSSIDRSDKRKAANDSHVVDFIEKPVSARHCSKLKGLERLAEYFEETA</sequence>
<dbReference type="InterPro" id="IPR011006">
    <property type="entry name" value="CheY-like_superfamily"/>
</dbReference>
<dbReference type="SUPFAM" id="SSF52172">
    <property type="entry name" value="CheY-like"/>
    <property type="match status" value="1"/>
</dbReference>
<accession>A0A1L7HZM5</accession>
<dbReference type="InterPro" id="IPR001789">
    <property type="entry name" value="Sig_transdc_resp-reg_receiver"/>
</dbReference>
<name>A0A1L7HZM5_9FLAO</name>
<dbReference type="GO" id="GO:0000160">
    <property type="term" value="P:phosphorelay signal transduction system"/>
    <property type="evidence" value="ECO:0007669"/>
    <property type="project" value="InterPro"/>
</dbReference>
<dbReference type="KEGG" id="gfl:GRFL_0067"/>
<proteinExistence type="predicted"/>
<dbReference type="PANTHER" id="PTHR44520:SF2">
    <property type="entry name" value="RESPONSE REGULATOR RCP1"/>
    <property type="match status" value="1"/>
</dbReference>
<dbReference type="Gene3D" id="3.40.50.2300">
    <property type="match status" value="1"/>
</dbReference>
<dbReference type="SMART" id="SM00448">
    <property type="entry name" value="REC"/>
    <property type="match status" value="1"/>
</dbReference>
<reference evidence="1 2" key="1">
    <citation type="submission" date="2016-07" db="EMBL/GenBank/DDBJ databases">
        <title>Multi-omics approach to identify versatile polysaccharide utilization systems of a marine flavobacterium Gramella flava.</title>
        <authorList>
            <person name="Tang K."/>
        </authorList>
    </citation>
    <scope>NUCLEOTIDE SEQUENCE [LARGE SCALE GENOMIC DNA]</scope>
    <source>
        <strain evidence="1 2">JLT2011</strain>
    </source>
</reference>
<protein>
    <submittedName>
        <fullName evidence="1">Two-component response regulator</fullName>
    </submittedName>
</protein>
<keyword evidence="2" id="KW-1185">Reference proteome</keyword>
<dbReference type="Pfam" id="PF00072">
    <property type="entry name" value="Response_reg"/>
    <property type="match status" value="1"/>
</dbReference>
<dbReference type="STRING" id="1229726.GRFL_0067"/>
<dbReference type="OrthoDB" id="673128at2"/>
<dbReference type="AlphaFoldDB" id="A0A1L7HZM5"/>